<protein>
    <submittedName>
        <fullName evidence="6">Kinase-like protein</fullName>
    </submittedName>
</protein>
<evidence type="ECO:0000259" key="5">
    <source>
        <dbReference type="PROSITE" id="PS50011"/>
    </source>
</evidence>
<accession>A0A6G1K191</accession>
<dbReference type="EMBL" id="MU005776">
    <property type="protein sequence ID" value="KAF2706373.1"/>
    <property type="molecule type" value="Genomic_DNA"/>
</dbReference>
<dbReference type="AlphaFoldDB" id="A0A6G1K191"/>
<proteinExistence type="inferred from homology"/>
<dbReference type="OrthoDB" id="5979581at2759"/>
<keyword evidence="7" id="KW-1185">Reference proteome</keyword>
<feature type="transmembrane region" description="Helical" evidence="4">
    <location>
        <begin position="166"/>
        <end position="185"/>
    </location>
</feature>
<evidence type="ECO:0000313" key="6">
    <source>
        <dbReference type="EMBL" id="KAF2706373.1"/>
    </source>
</evidence>
<dbReference type="PROSITE" id="PS00108">
    <property type="entry name" value="PROTEIN_KINASE_ST"/>
    <property type="match status" value="1"/>
</dbReference>
<keyword evidence="2" id="KW-0547">Nucleotide-binding</keyword>
<reference evidence="6" key="1">
    <citation type="journal article" date="2020" name="Stud. Mycol.">
        <title>101 Dothideomycetes genomes: a test case for predicting lifestyles and emergence of pathogens.</title>
        <authorList>
            <person name="Haridas S."/>
            <person name="Albert R."/>
            <person name="Binder M."/>
            <person name="Bloem J."/>
            <person name="Labutti K."/>
            <person name="Salamov A."/>
            <person name="Andreopoulos B."/>
            <person name="Baker S."/>
            <person name="Barry K."/>
            <person name="Bills G."/>
            <person name="Bluhm B."/>
            <person name="Cannon C."/>
            <person name="Castanera R."/>
            <person name="Culley D."/>
            <person name="Daum C."/>
            <person name="Ezra D."/>
            <person name="Gonzalez J."/>
            <person name="Henrissat B."/>
            <person name="Kuo A."/>
            <person name="Liang C."/>
            <person name="Lipzen A."/>
            <person name="Lutzoni F."/>
            <person name="Magnuson J."/>
            <person name="Mondo S."/>
            <person name="Nolan M."/>
            <person name="Ohm R."/>
            <person name="Pangilinan J."/>
            <person name="Park H.-J."/>
            <person name="Ramirez L."/>
            <person name="Alfaro M."/>
            <person name="Sun H."/>
            <person name="Tritt A."/>
            <person name="Yoshinaga Y."/>
            <person name="Zwiers L.-H."/>
            <person name="Turgeon B."/>
            <person name="Goodwin S."/>
            <person name="Spatafora J."/>
            <person name="Crous P."/>
            <person name="Grigoriev I."/>
        </authorList>
    </citation>
    <scope>NUCLEOTIDE SEQUENCE</scope>
    <source>
        <strain evidence="6">CBS 279.74</strain>
    </source>
</reference>
<keyword evidence="4" id="KW-1133">Transmembrane helix</keyword>
<evidence type="ECO:0000256" key="2">
    <source>
        <dbReference type="ARBA" id="ARBA00022741"/>
    </source>
</evidence>
<name>A0A6G1K191_9PLEO</name>
<dbReference type="GO" id="GO:0004672">
    <property type="term" value="F:protein kinase activity"/>
    <property type="evidence" value="ECO:0007669"/>
    <property type="project" value="InterPro"/>
</dbReference>
<feature type="domain" description="Protein kinase" evidence="5">
    <location>
        <begin position="6"/>
        <end position="263"/>
    </location>
</feature>
<dbReference type="InterPro" id="IPR000719">
    <property type="entry name" value="Prot_kinase_dom"/>
</dbReference>
<gene>
    <name evidence="6" type="ORF">K504DRAFT_471137</name>
</gene>
<dbReference type="InterPro" id="IPR011009">
    <property type="entry name" value="Kinase-like_dom_sf"/>
</dbReference>
<organism evidence="6 7">
    <name type="scientific">Pleomassaria siparia CBS 279.74</name>
    <dbReference type="NCBI Taxonomy" id="1314801"/>
    <lineage>
        <taxon>Eukaryota</taxon>
        <taxon>Fungi</taxon>
        <taxon>Dikarya</taxon>
        <taxon>Ascomycota</taxon>
        <taxon>Pezizomycotina</taxon>
        <taxon>Dothideomycetes</taxon>
        <taxon>Pleosporomycetidae</taxon>
        <taxon>Pleosporales</taxon>
        <taxon>Pleomassariaceae</taxon>
        <taxon>Pleomassaria</taxon>
    </lineage>
</organism>
<dbReference type="InterPro" id="IPR008271">
    <property type="entry name" value="Ser/Thr_kinase_AS"/>
</dbReference>
<keyword evidence="6" id="KW-0808">Transferase</keyword>
<evidence type="ECO:0000256" key="1">
    <source>
        <dbReference type="ARBA" id="ARBA00008874"/>
    </source>
</evidence>
<sequence length="263" mass="30440">MLMSLLFRIGDILKGRVGTYTVAKKLQESVWLRKPVVVKSLPDYPRVRNERDVLKRFQDRTRCLRPLVDEIVEPSDCLTIVLRHLQSDLLDVSIQKTLNRKELKYVCRQSLEALRVLYDDGFVHTDLKPDNVFVNFREGDLGGCYPVNSAWAKFGTLEGAPIWSNIWSFGAVLISLIHGGNLNLFRPRGMESRRQFRYFAFPAKFEQVAGPETINCILYLMHEIPLEQTTPFSQTTEREVTKKDKSFIGKIMMLDWRDRPTAT</sequence>
<dbReference type="Gene3D" id="1.10.510.10">
    <property type="entry name" value="Transferase(Phosphotransferase) domain 1"/>
    <property type="match status" value="1"/>
</dbReference>
<comment type="similarity">
    <text evidence="1">Belongs to the protein kinase superfamily. STE Ser/Thr protein kinase family. STE20 subfamily.</text>
</comment>
<keyword evidence="6" id="KW-0418">Kinase</keyword>
<keyword evidence="4" id="KW-0472">Membrane</keyword>
<dbReference type="Proteomes" id="UP000799428">
    <property type="component" value="Unassembled WGS sequence"/>
</dbReference>
<keyword evidence="3" id="KW-0067">ATP-binding</keyword>
<evidence type="ECO:0000256" key="4">
    <source>
        <dbReference type="SAM" id="Phobius"/>
    </source>
</evidence>
<dbReference type="SMART" id="SM00220">
    <property type="entry name" value="S_TKc"/>
    <property type="match status" value="1"/>
</dbReference>
<dbReference type="GO" id="GO:0005524">
    <property type="term" value="F:ATP binding"/>
    <property type="evidence" value="ECO:0007669"/>
    <property type="project" value="UniProtKB-KW"/>
</dbReference>
<keyword evidence="4" id="KW-0812">Transmembrane</keyword>
<evidence type="ECO:0000256" key="3">
    <source>
        <dbReference type="ARBA" id="ARBA00022840"/>
    </source>
</evidence>
<dbReference type="PROSITE" id="PS50011">
    <property type="entry name" value="PROTEIN_KINASE_DOM"/>
    <property type="match status" value="1"/>
</dbReference>
<dbReference type="PANTHER" id="PTHR45832">
    <property type="entry name" value="SERINE/THREONINE-PROTEIN KINASE SAMKA-RELATED-RELATED"/>
    <property type="match status" value="1"/>
</dbReference>
<evidence type="ECO:0000313" key="7">
    <source>
        <dbReference type="Proteomes" id="UP000799428"/>
    </source>
</evidence>
<dbReference type="SUPFAM" id="SSF56112">
    <property type="entry name" value="Protein kinase-like (PK-like)"/>
    <property type="match status" value="1"/>
</dbReference>
<dbReference type="InterPro" id="IPR051931">
    <property type="entry name" value="PAK3-like"/>
</dbReference>
<dbReference type="Pfam" id="PF00069">
    <property type="entry name" value="Pkinase"/>
    <property type="match status" value="1"/>
</dbReference>
<dbReference type="PANTHER" id="PTHR45832:SF22">
    <property type="entry name" value="SERINE_THREONINE-PROTEIN KINASE SAMKA-RELATED"/>
    <property type="match status" value="1"/>
</dbReference>